<feature type="compositionally biased region" description="Low complexity" evidence="1">
    <location>
        <begin position="313"/>
        <end position="342"/>
    </location>
</feature>
<dbReference type="Gene3D" id="1.20.58.80">
    <property type="entry name" value="Phosphotransferase system, lactose/cellobiose-type IIA subunit"/>
    <property type="match status" value="1"/>
</dbReference>
<feature type="compositionally biased region" description="Basic and acidic residues" evidence="1">
    <location>
        <begin position="251"/>
        <end position="288"/>
    </location>
</feature>
<feature type="compositionally biased region" description="Low complexity" evidence="1">
    <location>
        <begin position="383"/>
        <end position="401"/>
    </location>
</feature>
<evidence type="ECO:0000313" key="3">
    <source>
        <dbReference type="Proteomes" id="UP000054007"/>
    </source>
</evidence>
<name>A0A0D7B2B9_9AGAR</name>
<feature type="compositionally biased region" description="Polar residues" evidence="1">
    <location>
        <begin position="371"/>
        <end position="382"/>
    </location>
</feature>
<dbReference type="OrthoDB" id="2965483at2759"/>
<dbReference type="AlphaFoldDB" id="A0A0D7B2B9"/>
<gene>
    <name evidence="2" type="ORF">CYLTODRAFT_401548</name>
</gene>
<feature type="compositionally biased region" description="Low complexity" evidence="1">
    <location>
        <begin position="546"/>
        <end position="568"/>
    </location>
</feature>
<feature type="region of interest" description="Disordered" evidence="1">
    <location>
        <begin position="174"/>
        <end position="502"/>
    </location>
</feature>
<proteinExistence type="predicted"/>
<feature type="compositionally biased region" description="Pro residues" evidence="1">
    <location>
        <begin position="302"/>
        <end position="312"/>
    </location>
</feature>
<feature type="compositionally biased region" description="Polar residues" evidence="1">
    <location>
        <begin position="407"/>
        <end position="421"/>
    </location>
</feature>
<feature type="compositionally biased region" description="Low complexity" evidence="1">
    <location>
        <begin position="232"/>
        <end position="242"/>
    </location>
</feature>
<feature type="compositionally biased region" description="Basic and acidic residues" evidence="1">
    <location>
        <begin position="589"/>
        <end position="598"/>
    </location>
</feature>
<feature type="compositionally biased region" description="Low complexity" evidence="1">
    <location>
        <begin position="349"/>
        <end position="370"/>
    </location>
</feature>
<feature type="region of interest" description="Disordered" evidence="1">
    <location>
        <begin position="543"/>
        <end position="609"/>
    </location>
</feature>
<dbReference type="EMBL" id="KN880625">
    <property type="protein sequence ID" value="KIY64647.1"/>
    <property type="molecule type" value="Genomic_DNA"/>
</dbReference>
<feature type="region of interest" description="Disordered" evidence="1">
    <location>
        <begin position="24"/>
        <end position="68"/>
    </location>
</feature>
<evidence type="ECO:0000313" key="2">
    <source>
        <dbReference type="EMBL" id="KIY64647.1"/>
    </source>
</evidence>
<feature type="compositionally biased region" description="Polar residues" evidence="1">
    <location>
        <begin position="213"/>
        <end position="223"/>
    </location>
</feature>
<evidence type="ECO:0000256" key="1">
    <source>
        <dbReference type="SAM" id="MobiDB-lite"/>
    </source>
</evidence>
<keyword evidence="3" id="KW-1185">Reference proteome</keyword>
<protein>
    <recommendedName>
        <fullName evidence="4">USP8 dimerisation domain-containing protein</fullName>
    </recommendedName>
</protein>
<sequence length="648" mass="70974">MPPTSTSTATAAAQYNHTAAAYGANLYGPSSTSKNVSGPSGYGSSSTTYMNAPAPPGAAAAPVAPPPPPASIGYLNSLTQIPESDSHLPLKSLLRSADSYRVKGQDQERANAIESAFVSYGIAAKYALERVPSHAEYGEKLTREQRQALERNGERILERLSTLKDTLLARQEEYRRRYGEPQYDQPRTSRASEAVQPQYPPRDAIPESARESVASSSYATPSRKSMKESVMANARAAAAGSAHTVVYQPQEEERRRSQQEEDNERRQEDDKRRIQQEQFRRREEEILDKKRRAKMQESYPTPAQPPAQPPPSSQSYSQPYQQSQPQPPATQQYTTPQAYPSTSPSRIHPQTTGQQQPSPVSPQYPGGVSPQYTGGVSPQYTDASSASGSSSASRSAITSSAVPTFPIPTSTSRPNLSQIPPQYQLPPMPAAASYPPVQSRLPASHSSESVPIPMPIPENSQRPFVPPKPAAYRNEQPAYRTEPSSAYRTEPPSAYRGEPSSYSRASDMANAAVYRGEAAPYTRASDVANRPAEMANQFAQLAMQEQQRLQPSTQPPSQSSSTASTPQPHLMPLESPTKYYEGDPTDLETAGRRERRGQPGDGWQRPADQSRCVSFVRPAVDPFRANSHYLSRTLTGRLCYLKCSNDGY</sequence>
<evidence type="ECO:0008006" key="4">
    <source>
        <dbReference type="Google" id="ProtNLM"/>
    </source>
</evidence>
<feature type="compositionally biased region" description="Low complexity" evidence="1">
    <location>
        <begin position="37"/>
        <end position="49"/>
    </location>
</feature>
<organism evidence="2 3">
    <name type="scientific">Cylindrobasidium torrendii FP15055 ss-10</name>
    <dbReference type="NCBI Taxonomy" id="1314674"/>
    <lineage>
        <taxon>Eukaryota</taxon>
        <taxon>Fungi</taxon>
        <taxon>Dikarya</taxon>
        <taxon>Basidiomycota</taxon>
        <taxon>Agaricomycotina</taxon>
        <taxon>Agaricomycetes</taxon>
        <taxon>Agaricomycetidae</taxon>
        <taxon>Agaricales</taxon>
        <taxon>Marasmiineae</taxon>
        <taxon>Physalacriaceae</taxon>
        <taxon>Cylindrobasidium</taxon>
    </lineage>
</organism>
<reference evidence="2 3" key="1">
    <citation type="journal article" date="2015" name="Fungal Genet. Biol.">
        <title>Evolution of novel wood decay mechanisms in Agaricales revealed by the genome sequences of Fistulina hepatica and Cylindrobasidium torrendii.</title>
        <authorList>
            <person name="Floudas D."/>
            <person name="Held B.W."/>
            <person name="Riley R."/>
            <person name="Nagy L.G."/>
            <person name="Koehler G."/>
            <person name="Ransdell A.S."/>
            <person name="Younus H."/>
            <person name="Chow J."/>
            <person name="Chiniquy J."/>
            <person name="Lipzen A."/>
            <person name="Tritt A."/>
            <person name="Sun H."/>
            <person name="Haridas S."/>
            <person name="LaButti K."/>
            <person name="Ohm R.A."/>
            <person name="Kues U."/>
            <person name="Blanchette R.A."/>
            <person name="Grigoriev I.V."/>
            <person name="Minto R.E."/>
            <person name="Hibbett D.S."/>
        </authorList>
    </citation>
    <scope>NUCLEOTIDE SEQUENCE [LARGE SCALE GENOMIC DNA]</scope>
    <source>
        <strain evidence="2 3">FP15055 ss-10</strain>
    </source>
</reference>
<dbReference type="STRING" id="1314674.A0A0D7B2B9"/>
<dbReference type="Proteomes" id="UP000054007">
    <property type="component" value="Unassembled WGS sequence"/>
</dbReference>
<accession>A0A0D7B2B9</accession>